<reference evidence="3 4" key="1">
    <citation type="journal article" date="2021" name="ISME Commun">
        <title>Automated analysis of genomic sequences facilitates high-throughput and comprehensive description of bacteria.</title>
        <authorList>
            <person name="Hitch T.C.A."/>
        </authorList>
    </citation>
    <scope>NUCLEOTIDE SEQUENCE [LARGE SCALE GENOMIC DNA]</scope>
    <source>
        <strain evidence="3 4">Sanger_18</strain>
    </source>
</reference>
<protein>
    <submittedName>
        <fullName evidence="3">Glycoside hydrolase family 3 C-terminal domain-containing protein</fullName>
    </submittedName>
</protein>
<evidence type="ECO:0000313" key="4">
    <source>
        <dbReference type="Proteomes" id="UP001652432"/>
    </source>
</evidence>
<organism evidence="3 4">
    <name type="scientific">Suilimivivens aceti</name>
    <dbReference type="NCBI Taxonomy" id="2981774"/>
    <lineage>
        <taxon>Bacteria</taxon>
        <taxon>Bacillati</taxon>
        <taxon>Bacillota</taxon>
        <taxon>Clostridia</taxon>
        <taxon>Lachnospirales</taxon>
        <taxon>Lachnospiraceae</taxon>
        <taxon>Suilimivivens</taxon>
    </lineage>
</organism>
<dbReference type="EMBL" id="JAOQKJ010000001">
    <property type="protein sequence ID" value="MCU6743194.1"/>
    <property type="molecule type" value="Genomic_DNA"/>
</dbReference>
<evidence type="ECO:0000313" key="3">
    <source>
        <dbReference type="EMBL" id="MCU6743194.1"/>
    </source>
</evidence>
<name>A0ABT2SYX4_9FIRM</name>
<dbReference type="Gene3D" id="3.20.20.300">
    <property type="entry name" value="Glycoside hydrolase, family 3, N-terminal domain"/>
    <property type="match status" value="1"/>
</dbReference>
<dbReference type="Pfam" id="PF00933">
    <property type="entry name" value="Glyco_hydro_3"/>
    <property type="match status" value="1"/>
</dbReference>
<keyword evidence="1 3" id="KW-0378">Hydrolase</keyword>
<evidence type="ECO:0000256" key="1">
    <source>
        <dbReference type="ARBA" id="ARBA00022801"/>
    </source>
</evidence>
<dbReference type="InterPro" id="IPR013783">
    <property type="entry name" value="Ig-like_fold"/>
</dbReference>
<dbReference type="Gene3D" id="3.40.50.1700">
    <property type="entry name" value="Glycoside hydrolase family 3 C-terminal domain"/>
    <property type="match status" value="1"/>
</dbReference>
<dbReference type="InterPro" id="IPR017853">
    <property type="entry name" value="GH"/>
</dbReference>
<gene>
    <name evidence="3" type="ORF">OCV77_01505</name>
</gene>
<sequence length="760" mass="84457">MNRNSSENRSWMDTGKSAGERADLLLAEMTLKEKAGQLNQKLYGFRIYDRKGDTVTLKDEFYKEVENCGGLGALYGLYRSDPWSERDYENGLCGEMAIKLYNEIQKYVMEHSRLHIPVMMSSECPHGHQALDGYLLPVNLAAGATFHPELLRKAYRVCGSQLKGMGAHLALCSMLDMLRDPRWGRSEECYGEDPFLSSNLAAAAITGLHEGGVQVVAKHFAAQGESTGGVNASAARIGEHELREIHLPAMQGAVKAGVRGVMAAYNEIDGIYCHANRKLLTELLRNEFGFDGIVMADALAIDQLDKMTGDGTVSAGLALRAGVDVGLLDEAYSHLEEAVGKGLITEDEINQAVRRVLKLKFEAGIFEHPFVEENMLPEFSYEEYPESLNLARESVILLKNRENSLPLENAGSILVTGPNADDIYSQLGDYTPPVRENSVTTVYQGIHKQYPEAEILFAKGSDLTETTEEMLLEAEEKAEKCDVSVVVLGSSSSRFTAADFDANGAARLSDHLYMDCGEGMDRSELNIPEAQMRLFRAVRAKSKKVITVVIAGRPMIINEVEKESDALLLSFYPGPCGGQAIAEILRGIVNPSGRLPVSLPRANGQLPVYYNYKSSYQAMHYLDEKQSPLFSFGYGLDYTEYTYTGVKLEKKEITEEQLHKTGVELQFKVKNAGDREGFCVPQLYITDLQASVVRRVRELKGFTKIRLKPGEEKEAGIRIAFDELALYNCDMNKVVEPGMFRIVLMDQDRELWQGELKVTE</sequence>
<dbReference type="RefSeq" id="WP_262572663.1">
    <property type="nucleotide sequence ID" value="NZ_JAOQKJ010000001.1"/>
</dbReference>
<dbReference type="InterPro" id="IPR002772">
    <property type="entry name" value="Glyco_hydro_3_C"/>
</dbReference>
<dbReference type="Pfam" id="PF01915">
    <property type="entry name" value="Glyco_hydro_3_C"/>
    <property type="match status" value="1"/>
</dbReference>
<evidence type="ECO:0000259" key="2">
    <source>
        <dbReference type="SMART" id="SM01217"/>
    </source>
</evidence>
<dbReference type="GO" id="GO:0016787">
    <property type="term" value="F:hydrolase activity"/>
    <property type="evidence" value="ECO:0007669"/>
    <property type="project" value="UniProtKB-KW"/>
</dbReference>
<dbReference type="InterPro" id="IPR036881">
    <property type="entry name" value="Glyco_hydro_3_C_sf"/>
</dbReference>
<dbReference type="InterPro" id="IPR026891">
    <property type="entry name" value="Fn3-like"/>
</dbReference>
<dbReference type="PRINTS" id="PR00133">
    <property type="entry name" value="GLHYDRLASE3"/>
</dbReference>
<feature type="domain" description="Fibronectin type III-like" evidence="2">
    <location>
        <begin position="679"/>
        <end position="748"/>
    </location>
</feature>
<dbReference type="PANTHER" id="PTHR30620">
    <property type="entry name" value="PERIPLASMIC BETA-GLUCOSIDASE-RELATED"/>
    <property type="match status" value="1"/>
</dbReference>
<dbReference type="SUPFAM" id="SSF51445">
    <property type="entry name" value="(Trans)glycosidases"/>
    <property type="match status" value="1"/>
</dbReference>
<dbReference type="SUPFAM" id="SSF52279">
    <property type="entry name" value="Beta-D-glucan exohydrolase, C-terminal domain"/>
    <property type="match status" value="1"/>
</dbReference>
<proteinExistence type="predicted"/>
<dbReference type="PANTHER" id="PTHR30620:SF123">
    <property type="entry name" value="BETA-XYLOSIDASE"/>
    <property type="match status" value="1"/>
</dbReference>
<keyword evidence="4" id="KW-1185">Reference proteome</keyword>
<dbReference type="Proteomes" id="UP001652432">
    <property type="component" value="Unassembled WGS sequence"/>
</dbReference>
<dbReference type="Gene3D" id="2.60.40.10">
    <property type="entry name" value="Immunoglobulins"/>
    <property type="match status" value="1"/>
</dbReference>
<dbReference type="SMART" id="SM01217">
    <property type="entry name" value="Fn3_like"/>
    <property type="match status" value="1"/>
</dbReference>
<dbReference type="Pfam" id="PF14310">
    <property type="entry name" value="Fn3-like"/>
    <property type="match status" value="1"/>
</dbReference>
<comment type="caution">
    <text evidence="3">The sequence shown here is derived from an EMBL/GenBank/DDBJ whole genome shotgun (WGS) entry which is preliminary data.</text>
</comment>
<dbReference type="InterPro" id="IPR051915">
    <property type="entry name" value="Cellulose_Degrad_GH3"/>
</dbReference>
<accession>A0ABT2SYX4</accession>
<dbReference type="InterPro" id="IPR036962">
    <property type="entry name" value="Glyco_hydro_3_N_sf"/>
</dbReference>
<dbReference type="InterPro" id="IPR001764">
    <property type="entry name" value="Glyco_hydro_3_N"/>
</dbReference>